<accession>A0A1M4WJ37</accession>
<evidence type="ECO:0000313" key="2">
    <source>
        <dbReference type="EMBL" id="SHE81269.1"/>
    </source>
</evidence>
<feature type="transmembrane region" description="Helical" evidence="1">
    <location>
        <begin position="84"/>
        <end position="104"/>
    </location>
</feature>
<dbReference type="InterPro" id="IPR003425">
    <property type="entry name" value="CCB3/YggT"/>
</dbReference>
<dbReference type="EMBL" id="FQTU01000007">
    <property type="protein sequence ID" value="SHE81269.1"/>
    <property type="molecule type" value="Genomic_DNA"/>
</dbReference>
<dbReference type="AlphaFoldDB" id="A0A1M4WJ37"/>
<proteinExistence type="predicted"/>
<keyword evidence="1" id="KW-1133">Transmembrane helix</keyword>
<keyword evidence="3" id="KW-1185">Reference proteome</keyword>
<dbReference type="RefSeq" id="WP_073270228.1">
    <property type="nucleotide sequence ID" value="NZ_FQTU01000007.1"/>
</dbReference>
<evidence type="ECO:0000313" key="3">
    <source>
        <dbReference type="Proteomes" id="UP000184251"/>
    </source>
</evidence>
<dbReference type="Proteomes" id="UP000184251">
    <property type="component" value="Unassembled WGS sequence"/>
</dbReference>
<organism evidence="2 3">
    <name type="scientific">Alkalibacter saccharofermentans DSM 14828</name>
    <dbReference type="NCBI Taxonomy" id="1120975"/>
    <lineage>
        <taxon>Bacteria</taxon>
        <taxon>Bacillati</taxon>
        <taxon>Bacillota</taxon>
        <taxon>Clostridia</taxon>
        <taxon>Eubacteriales</taxon>
        <taxon>Eubacteriaceae</taxon>
        <taxon>Alkalibacter</taxon>
    </lineage>
</organism>
<feature type="transmembrane region" description="Helical" evidence="1">
    <location>
        <begin position="23"/>
        <end position="44"/>
    </location>
</feature>
<sequence length="111" mass="12636">MSNMERKRQVNETEAPTDTLRRVVNILLSLAGFILVFRFVFLLFGANPDNGFVSIIYRITEPFVVLFNGIFAESDMGNGVFEPATIIVLVILLIVSWLIQSLFAKRTVRRQ</sequence>
<gene>
    <name evidence="2" type="ORF">SAMN02746064_01257</name>
</gene>
<keyword evidence="1" id="KW-0472">Membrane</keyword>
<dbReference type="STRING" id="1120975.SAMN02746064_01257"/>
<name>A0A1M4WJ37_9FIRM</name>
<evidence type="ECO:0000256" key="1">
    <source>
        <dbReference type="SAM" id="Phobius"/>
    </source>
</evidence>
<dbReference type="Pfam" id="PF02325">
    <property type="entry name" value="CCB3_YggT"/>
    <property type="match status" value="1"/>
</dbReference>
<dbReference type="OrthoDB" id="2989901at2"/>
<keyword evidence="1" id="KW-0812">Transmembrane</keyword>
<dbReference type="GO" id="GO:0016020">
    <property type="term" value="C:membrane"/>
    <property type="evidence" value="ECO:0007669"/>
    <property type="project" value="InterPro"/>
</dbReference>
<protein>
    <submittedName>
        <fullName evidence="2">YGGT family protein</fullName>
    </submittedName>
</protein>
<reference evidence="2 3" key="1">
    <citation type="submission" date="2016-11" db="EMBL/GenBank/DDBJ databases">
        <authorList>
            <person name="Jaros S."/>
            <person name="Januszkiewicz K."/>
            <person name="Wedrychowicz H."/>
        </authorList>
    </citation>
    <scope>NUCLEOTIDE SEQUENCE [LARGE SCALE GENOMIC DNA]</scope>
    <source>
        <strain evidence="2 3">DSM 14828</strain>
    </source>
</reference>